<proteinExistence type="predicted"/>
<dbReference type="InterPro" id="IPR036614">
    <property type="entry name" value="RusA-like_sf"/>
</dbReference>
<name>A0A8S5V2T1_9CAUD</name>
<evidence type="ECO:0000313" key="1">
    <source>
        <dbReference type="EMBL" id="DAG01064.1"/>
    </source>
</evidence>
<dbReference type="EMBL" id="BK016186">
    <property type="protein sequence ID" value="DAG01064.1"/>
    <property type="molecule type" value="Genomic_DNA"/>
</dbReference>
<sequence length="134" mass="14735">MTNTITFRVFGEPAPKGSKRHVGNGRLIESSKKLPAWMRAVTQEAAKNQPSKPIDGPATVLMHFYLPKPKRPRYSAPAVKPDADKLARSILDGLEAGGILKNDSRVTHLEATKHYANNDTPPGAHITITWKDTK</sequence>
<dbReference type="GO" id="GO:0006310">
    <property type="term" value="P:DNA recombination"/>
    <property type="evidence" value="ECO:0007669"/>
    <property type="project" value="InterPro"/>
</dbReference>
<protein>
    <submittedName>
        <fullName evidence="1">Endodeoxyribonuclease RusA</fullName>
    </submittedName>
</protein>
<dbReference type="InterPro" id="IPR008822">
    <property type="entry name" value="Endonuclease_RusA-like"/>
</dbReference>
<reference evidence="1" key="1">
    <citation type="journal article" date="2021" name="Proc. Natl. Acad. Sci. U.S.A.">
        <title>A Catalog of Tens of Thousands of Viruses from Human Metagenomes Reveals Hidden Associations with Chronic Diseases.</title>
        <authorList>
            <person name="Tisza M.J."/>
            <person name="Buck C.B."/>
        </authorList>
    </citation>
    <scope>NUCLEOTIDE SEQUENCE</scope>
    <source>
        <strain evidence="1">Ct6YY1</strain>
    </source>
</reference>
<organism evidence="1">
    <name type="scientific">Siphoviridae sp. ct6YY1</name>
    <dbReference type="NCBI Taxonomy" id="2825343"/>
    <lineage>
        <taxon>Viruses</taxon>
        <taxon>Duplodnaviria</taxon>
        <taxon>Heunggongvirae</taxon>
        <taxon>Uroviricota</taxon>
        <taxon>Caudoviricetes</taxon>
    </lineage>
</organism>
<dbReference type="GO" id="GO:0000287">
    <property type="term" value="F:magnesium ion binding"/>
    <property type="evidence" value="ECO:0007669"/>
    <property type="project" value="InterPro"/>
</dbReference>
<accession>A0A8S5V2T1</accession>
<dbReference type="Gene3D" id="3.30.1330.70">
    <property type="entry name" value="Holliday junction resolvase RusA"/>
    <property type="match status" value="1"/>
</dbReference>
<dbReference type="GO" id="GO:0006281">
    <property type="term" value="P:DNA repair"/>
    <property type="evidence" value="ECO:0007669"/>
    <property type="project" value="InterPro"/>
</dbReference>
<dbReference type="SUPFAM" id="SSF103084">
    <property type="entry name" value="Holliday junction resolvase RusA"/>
    <property type="match status" value="1"/>
</dbReference>
<dbReference type="Pfam" id="PF05866">
    <property type="entry name" value="RusA"/>
    <property type="match status" value="1"/>
</dbReference>